<dbReference type="AlphaFoldDB" id="A0A820GH34"/>
<evidence type="ECO:0000256" key="1">
    <source>
        <dbReference type="ARBA" id="ARBA00006432"/>
    </source>
</evidence>
<dbReference type="EC" id="6.2.1.1" evidence="2"/>
<dbReference type="EMBL" id="CAJOBF010009588">
    <property type="protein sequence ID" value="CAF4277702.1"/>
    <property type="molecule type" value="Genomic_DNA"/>
</dbReference>
<dbReference type="Pfam" id="PF00501">
    <property type="entry name" value="AMP-binding"/>
    <property type="match status" value="1"/>
</dbReference>
<dbReference type="Gene3D" id="3.40.50.12780">
    <property type="entry name" value="N-terminal domain of ligase-like"/>
    <property type="match status" value="1"/>
</dbReference>
<reference evidence="6" key="1">
    <citation type="submission" date="2021-02" db="EMBL/GenBank/DDBJ databases">
        <authorList>
            <person name="Nowell W R."/>
        </authorList>
    </citation>
    <scope>NUCLEOTIDE SEQUENCE</scope>
</reference>
<feature type="transmembrane region" description="Helical" evidence="3">
    <location>
        <begin position="144"/>
        <end position="166"/>
    </location>
</feature>
<keyword evidence="3" id="KW-0812">Transmembrane</keyword>
<evidence type="ECO:0000313" key="6">
    <source>
        <dbReference type="EMBL" id="CAF4277702.1"/>
    </source>
</evidence>
<evidence type="ECO:0000259" key="4">
    <source>
        <dbReference type="Pfam" id="PF00501"/>
    </source>
</evidence>
<comment type="caution">
    <text evidence="6">The sequence shown here is derived from an EMBL/GenBank/DDBJ whole genome shotgun (WGS) entry which is preliminary data.</text>
</comment>
<keyword evidence="3" id="KW-0472">Membrane</keyword>
<dbReference type="Pfam" id="PF16177">
    <property type="entry name" value="ACAS_N"/>
    <property type="match status" value="1"/>
</dbReference>
<evidence type="ECO:0000313" key="7">
    <source>
        <dbReference type="Proteomes" id="UP000663842"/>
    </source>
</evidence>
<feature type="domain" description="Acetyl-coenzyme A synthetase N-terminal" evidence="5">
    <location>
        <begin position="29"/>
        <end position="89"/>
    </location>
</feature>
<feature type="domain" description="AMP-dependent synthetase/ligase" evidence="4">
    <location>
        <begin position="95"/>
        <end position="170"/>
    </location>
</feature>
<dbReference type="PANTHER" id="PTHR24095">
    <property type="entry name" value="ACETYL-COENZYME A SYNTHETASE"/>
    <property type="match status" value="1"/>
</dbReference>
<dbReference type="GO" id="GO:0006085">
    <property type="term" value="P:acetyl-CoA biosynthetic process"/>
    <property type="evidence" value="ECO:0007669"/>
    <property type="project" value="TreeGrafter"/>
</dbReference>
<evidence type="ECO:0000259" key="5">
    <source>
        <dbReference type="Pfam" id="PF16177"/>
    </source>
</evidence>
<proteinExistence type="inferred from homology"/>
<name>A0A820GH34_9BILA</name>
<dbReference type="PANTHER" id="PTHR24095:SF244">
    <property type="entry name" value="ACETYL-COENZYME A SYNTHETASE"/>
    <property type="match status" value="1"/>
</dbReference>
<feature type="non-terminal residue" evidence="6">
    <location>
        <position position="1"/>
    </location>
</feature>
<dbReference type="Proteomes" id="UP000663842">
    <property type="component" value="Unassembled WGS sequence"/>
</dbReference>
<accession>A0A820GH34</accession>
<sequence length="171" mass="19610">MSTNTKEKNIFIPPTRITKSAHCSSMEQYKEMTSEALKNPEGFWGEIAKQFYFKEECSEKFLDYNFDFNKGPIYIKWMEGAKTNICYNCLDKHVLAGFGDRTAYYWEGNDPNDYKKVTFKALFDDVCRVSNVLRDKGVKKGDVIALYMPMIPELVVAMLAVARIGAVHSIV</sequence>
<dbReference type="SUPFAM" id="SSF56801">
    <property type="entry name" value="Acetyl-CoA synthetase-like"/>
    <property type="match status" value="1"/>
</dbReference>
<dbReference type="InterPro" id="IPR032387">
    <property type="entry name" value="ACAS_N"/>
</dbReference>
<keyword evidence="3" id="KW-1133">Transmembrane helix</keyword>
<organism evidence="6 7">
    <name type="scientific">Rotaria magnacalcarata</name>
    <dbReference type="NCBI Taxonomy" id="392030"/>
    <lineage>
        <taxon>Eukaryota</taxon>
        <taxon>Metazoa</taxon>
        <taxon>Spiralia</taxon>
        <taxon>Gnathifera</taxon>
        <taxon>Rotifera</taxon>
        <taxon>Eurotatoria</taxon>
        <taxon>Bdelloidea</taxon>
        <taxon>Philodinida</taxon>
        <taxon>Philodinidae</taxon>
        <taxon>Rotaria</taxon>
    </lineage>
</organism>
<evidence type="ECO:0000256" key="2">
    <source>
        <dbReference type="ARBA" id="ARBA00013275"/>
    </source>
</evidence>
<dbReference type="GO" id="GO:0003987">
    <property type="term" value="F:acetate-CoA ligase activity"/>
    <property type="evidence" value="ECO:0007669"/>
    <property type="project" value="UniProtKB-EC"/>
</dbReference>
<dbReference type="InterPro" id="IPR000873">
    <property type="entry name" value="AMP-dep_synth/lig_dom"/>
</dbReference>
<comment type="similarity">
    <text evidence="1">Belongs to the ATP-dependent AMP-binding enzyme family.</text>
</comment>
<dbReference type="InterPro" id="IPR042099">
    <property type="entry name" value="ANL_N_sf"/>
</dbReference>
<evidence type="ECO:0000256" key="3">
    <source>
        <dbReference type="SAM" id="Phobius"/>
    </source>
</evidence>
<protein>
    <recommendedName>
        <fullName evidence="2">acetate--CoA ligase</fullName>
        <ecNumber evidence="2">6.2.1.1</ecNumber>
    </recommendedName>
</protein>
<gene>
    <name evidence="6" type="ORF">UXM345_LOCUS32167</name>
</gene>